<evidence type="ECO:0000313" key="8">
    <source>
        <dbReference type="EMBL" id="GBB98973.1"/>
    </source>
</evidence>
<reference evidence="8 9" key="1">
    <citation type="submission" date="2017-11" db="EMBL/GenBank/DDBJ databases">
        <title>The genome of Rhizophagus clarus HR1 reveals common genetic basis of auxotrophy among arbuscular mycorrhizal fungi.</title>
        <authorList>
            <person name="Kobayashi Y."/>
        </authorList>
    </citation>
    <scope>NUCLEOTIDE SEQUENCE [LARGE SCALE GENOMIC DNA]</scope>
    <source>
        <strain evidence="8 9">HR1</strain>
    </source>
</reference>
<dbReference type="GO" id="GO:0002376">
    <property type="term" value="P:immune system process"/>
    <property type="evidence" value="ECO:0007669"/>
    <property type="project" value="UniProtKB-KW"/>
</dbReference>
<dbReference type="PROSITE" id="PS51981">
    <property type="entry name" value="ZF_RZ"/>
    <property type="match status" value="1"/>
</dbReference>
<organism evidence="8 9">
    <name type="scientific">Rhizophagus clarus</name>
    <dbReference type="NCBI Taxonomy" id="94130"/>
    <lineage>
        <taxon>Eukaryota</taxon>
        <taxon>Fungi</taxon>
        <taxon>Fungi incertae sedis</taxon>
        <taxon>Mucoromycota</taxon>
        <taxon>Glomeromycotina</taxon>
        <taxon>Glomeromycetes</taxon>
        <taxon>Glomerales</taxon>
        <taxon>Glomeraceae</taxon>
        <taxon>Rhizophagus</taxon>
    </lineage>
</organism>
<keyword evidence="6" id="KW-0391">Immunity</keyword>
<gene>
    <name evidence="8" type="ORF">RclHR1_03380015</name>
</gene>
<keyword evidence="2" id="KW-0963">Cytoplasm</keyword>
<keyword evidence="4" id="KW-0863">Zinc-finger</keyword>
<dbReference type="PANTHER" id="PTHR22605:SF1">
    <property type="entry name" value="RZ-TYPE DOMAIN-CONTAINING PROTEIN"/>
    <property type="match status" value="1"/>
</dbReference>
<dbReference type="InterPro" id="IPR046439">
    <property type="entry name" value="ZF_RZ_dom"/>
</dbReference>
<keyword evidence="9" id="KW-1185">Reference proteome</keyword>
<dbReference type="Proteomes" id="UP000247702">
    <property type="component" value="Unassembled WGS sequence"/>
</dbReference>
<evidence type="ECO:0000256" key="5">
    <source>
        <dbReference type="ARBA" id="ARBA00022833"/>
    </source>
</evidence>
<dbReference type="GO" id="GO:0016887">
    <property type="term" value="F:ATP hydrolysis activity"/>
    <property type="evidence" value="ECO:0007669"/>
    <property type="project" value="InterPro"/>
</dbReference>
<dbReference type="InterPro" id="IPR031248">
    <property type="entry name" value="RNF213"/>
</dbReference>
<dbReference type="GO" id="GO:0008270">
    <property type="term" value="F:zinc ion binding"/>
    <property type="evidence" value="ECO:0007669"/>
    <property type="project" value="UniProtKB-KW"/>
</dbReference>
<evidence type="ECO:0000256" key="6">
    <source>
        <dbReference type="ARBA" id="ARBA00022859"/>
    </source>
</evidence>
<protein>
    <recommendedName>
        <fullName evidence="7">RZ-type domain-containing protein</fullName>
    </recommendedName>
</protein>
<comment type="subcellular location">
    <subcellularLocation>
        <location evidence="1">Cytoplasm</location>
    </subcellularLocation>
</comment>
<dbReference type="GO" id="GO:0005737">
    <property type="term" value="C:cytoplasm"/>
    <property type="evidence" value="ECO:0007669"/>
    <property type="project" value="UniProtKB-SubCell"/>
</dbReference>
<dbReference type="Pfam" id="PF20173">
    <property type="entry name" value="ZnF_RZ-type"/>
    <property type="match status" value="1"/>
</dbReference>
<dbReference type="PANTHER" id="PTHR22605">
    <property type="entry name" value="RZ-TYPE DOMAIN-CONTAINING PROTEIN"/>
    <property type="match status" value="1"/>
</dbReference>
<evidence type="ECO:0000256" key="4">
    <source>
        <dbReference type="ARBA" id="ARBA00022771"/>
    </source>
</evidence>
<feature type="domain" description="RZ-type" evidence="7">
    <location>
        <begin position="701"/>
        <end position="776"/>
    </location>
</feature>
<dbReference type="EMBL" id="BEXD01002646">
    <property type="protein sequence ID" value="GBB98973.1"/>
    <property type="molecule type" value="Genomic_DNA"/>
</dbReference>
<evidence type="ECO:0000256" key="2">
    <source>
        <dbReference type="ARBA" id="ARBA00022490"/>
    </source>
</evidence>
<name>A0A2Z6RA23_9GLOM</name>
<proteinExistence type="predicted"/>
<evidence type="ECO:0000259" key="7">
    <source>
        <dbReference type="PROSITE" id="PS51981"/>
    </source>
</evidence>
<dbReference type="GO" id="GO:0004842">
    <property type="term" value="F:ubiquitin-protein transferase activity"/>
    <property type="evidence" value="ECO:0007669"/>
    <property type="project" value="InterPro"/>
</dbReference>
<sequence length="1475" mass="170859">MFTRTRKVSNRNIISFKTEAQFSNWLKYFWLKSTGHVLVLECDVTTTNARCIKLAKFIIEQFRNEYIAKEEQEKPMKHASIILHAHRNQELTLSFNFMCGWKQITIKTLRNARNNTKLLDNSLCDIINCTYPFEKILQKELLWCLLCIKYPPNDISRSCKVSAYFCRQTFQVRIRTLVRKPIAQILHALERLSAIKTFFYIENDDDLLEFWQQTYKDKKIVKIDDLPDPKPDGYIAEESLYDLKFPFSLYFMKQIDNFKRHYEEEIALLQQDEDRVDRETDEWVIEDHLKDFKNNILMSIPQLRNSPLERFPELYFNDFITVIVANNGGNKNTKLLTSILKLLIGADKVCKPIFLHAYWWKNGNEVLAQLQLAQMFPTIFQNIEIQGNAIIKGSLEKYLVKEVIKLILQLICGSFDDATNSRLIYKWQYDVTKVLSFVSKVTRAKILPDLQLLCIVNDLVAAKTIPLDNIREIVQPGQSSDKHEVLSEKFINIVLDKLNELDKMRRIFTDFEEALIQSSRLNIINNCLGNLDTNMATLCCDTIEQTFFMNEELENLAAFIGPALEALYKQGVPSLQKITSLALLKESVQDDFDSAELINQINNYMNIAHPLIYFLKMYFLRDLRKRDFSIDDVRKFCEAQQKILPWLGTLNWEDIKDHRLPFNPYCNLPEYNEAEKGFMIFYNIGNSNVLTRTTRLFILTCTSDSESVALNAVAAAEGITRYACKCGMKYVIANCGGAVTTSTCPNCKSIIGGTKYTPAAGNTRIDFEPIAQVSAKDQAGYIGEPVNLTLTHSVRSLPPTSYRILHLIVHALVGASAPQSLAFLRKNNQIATDAEKYCMDHIRSDWTVLKNILNCSDENLALLFHSLISLMTENPLPNQQIKSSADRENWETEFHRNYIAPQTRNITETATNYRMKLNAALTKNQKNDVIESEINQTLVMDKQYRVENLPALWRSIGMINFESFRAYYMSDLEKNKNNYPFLSIFFKYSKQLELLKCLLPVVKFVQILNSKLSYKITRQKAREMSFRQFIEKESNYEIFNSLKTNFDDFKLCWNAVISSIDRYQCHELPYDKPVIGNDSPVVFGLMEQKDSGIFLCAILHYLIDLQNKSLQEVIEIPPGNCKSLIFLDDFGSTTSKTKPKTPNKNCFQSMYLDRVYPANIINFEWDDGILTYSQRNLAIERGEDIMYDLAKIEAELANILLFEKGRIVTQPNSQLYLEPFPYHMELFQECMRILSDIKNLITQESIPIEKINLLEHTLDNAPEILSSLEFLLCFVKRTVINDKDISIKDYISQWLKLSSLSRHEGFSKILNIDLRLKHLVALYEFVEQQVANVKIKYIHEKYKAPLSADMKTAILESINIKQQKTTAGWLIPADAFALALKRFMFRFLSLENQKETELLYVYLQDSSLNLWPSTILENHIDELFPKNLLVANTYDAYEFTMKGIKQTSNLITNQQTGLTTNNVNRAARRFRFDAI</sequence>
<evidence type="ECO:0000256" key="3">
    <source>
        <dbReference type="ARBA" id="ARBA00022723"/>
    </source>
</evidence>
<comment type="caution">
    <text evidence="8">The sequence shown here is derived from an EMBL/GenBank/DDBJ whole genome shotgun (WGS) entry which is preliminary data.</text>
</comment>
<evidence type="ECO:0000313" key="9">
    <source>
        <dbReference type="Proteomes" id="UP000247702"/>
    </source>
</evidence>
<keyword evidence="3" id="KW-0479">Metal-binding</keyword>
<dbReference type="STRING" id="94130.A0A2Z6RA23"/>
<evidence type="ECO:0000256" key="1">
    <source>
        <dbReference type="ARBA" id="ARBA00004496"/>
    </source>
</evidence>
<keyword evidence="5" id="KW-0862">Zinc</keyword>
<accession>A0A2Z6RA23</accession>